<evidence type="ECO:0000313" key="3">
    <source>
        <dbReference type="Proteomes" id="UP000198767"/>
    </source>
</evidence>
<evidence type="ECO:0000313" key="2">
    <source>
        <dbReference type="EMBL" id="SCZ54215.1"/>
    </source>
</evidence>
<dbReference type="EMBL" id="FMWG01000002">
    <property type="protein sequence ID" value="SCZ54215.1"/>
    <property type="molecule type" value="Genomic_DNA"/>
</dbReference>
<organism evidence="2 3">
    <name type="scientific">Epibacterium ulvae</name>
    <dbReference type="NCBI Taxonomy" id="1156985"/>
    <lineage>
        <taxon>Bacteria</taxon>
        <taxon>Pseudomonadati</taxon>
        <taxon>Pseudomonadota</taxon>
        <taxon>Alphaproteobacteria</taxon>
        <taxon>Rhodobacterales</taxon>
        <taxon>Roseobacteraceae</taxon>
        <taxon>Epibacterium</taxon>
    </lineage>
</organism>
<dbReference type="OrthoDB" id="328972at2"/>
<proteinExistence type="predicted"/>
<evidence type="ECO:0000259" key="1">
    <source>
        <dbReference type="Pfam" id="PF08818"/>
    </source>
</evidence>
<keyword evidence="3" id="KW-1185">Reference proteome</keyword>
<dbReference type="Pfam" id="PF08818">
    <property type="entry name" value="DUF1801"/>
    <property type="match status" value="1"/>
</dbReference>
<dbReference type="AlphaFoldDB" id="A0A1G5PX24"/>
<dbReference type="InterPro" id="IPR014922">
    <property type="entry name" value="YdhG-like"/>
</dbReference>
<sequence length="136" mass="15031">MPTVDPPFQTTPVAAAFEAFAPDQQQILLQIRALIFATAAQLPEVGAIDETLKWGQPSYVPKKRNTGTPLRLGCPKSGGVAVYTHCQTTVIPQFRDLFPDHFQYDGTRAVHLATTQAVPNEQLEFLIRSALRYHLG</sequence>
<gene>
    <name evidence="2" type="ORF">SAMN04488118_102260</name>
</gene>
<protein>
    <recommendedName>
        <fullName evidence="1">YdhG-like domain-containing protein</fullName>
    </recommendedName>
</protein>
<dbReference type="STRING" id="1156985.SAMN04488118_102260"/>
<dbReference type="RefSeq" id="WP_090216455.1">
    <property type="nucleotide sequence ID" value="NZ_FMWG01000002.1"/>
</dbReference>
<dbReference type="Proteomes" id="UP000198767">
    <property type="component" value="Unassembled WGS sequence"/>
</dbReference>
<reference evidence="2 3" key="1">
    <citation type="submission" date="2016-10" db="EMBL/GenBank/DDBJ databases">
        <authorList>
            <person name="de Groot N.N."/>
        </authorList>
    </citation>
    <scope>NUCLEOTIDE SEQUENCE [LARGE SCALE GENOMIC DNA]</scope>
    <source>
        <strain evidence="2 3">U95</strain>
    </source>
</reference>
<accession>A0A1G5PX24</accession>
<name>A0A1G5PX24_9RHOB</name>
<dbReference type="SUPFAM" id="SSF159888">
    <property type="entry name" value="YdhG-like"/>
    <property type="match status" value="1"/>
</dbReference>
<feature type="domain" description="YdhG-like" evidence="1">
    <location>
        <begin position="24"/>
        <end position="131"/>
    </location>
</feature>